<keyword evidence="3" id="KW-1185">Reference proteome</keyword>
<organism evidence="2 3">
    <name type="scientific">Euplotes crassus</name>
    <dbReference type="NCBI Taxonomy" id="5936"/>
    <lineage>
        <taxon>Eukaryota</taxon>
        <taxon>Sar</taxon>
        <taxon>Alveolata</taxon>
        <taxon>Ciliophora</taxon>
        <taxon>Intramacronucleata</taxon>
        <taxon>Spirotrichea</taxon>
        <taxon>Hypotrichia</taxon>
        <taxon>Euplotida</taxon>
        <taxon>Euplotidae</taxon>
        <taxon>Moneuplotes</taxon>
    </lineage>
</organism>
<gene>
    <name evidence="2" type="ORF">ECRASSUSDP1_LOCUS21363</name>
</gene>
<feature type="region of interest" description="Disordered" evidence="1">
    <location>
        <begin position="1"/>
        <end position="78"/>
    </location>
</feature>
<feature type="compositionally biased region" description="Basic and acidic residues" evidence="1">
    <location>
        <begin position="56"/>
        <end position="69"/>
    </location>
</feature>
<feature type="region of interest" description="Disordered" evidence="1">
    <location>
        <begin position="172"/>
        <end position="193"/>
    </location>
</feature>
<protein>
    <submittedName>
        <fullName evidence="2">Uncharacterized protein</fullName>
    </submittedName>
</protein>
<dbReference type="Proteomes" id="UP001295684">
    <property type="component" value="Unassembled WGS sequence"/>
</dbReference>
<evidence type="ECO:0000256" key="1">
    <source>
        <dbReference type="SAM" id="MobiDB-lite"/>
    </source>
</evidence>
<reference evidence="2" key="1">
    <citation type="submission" date="2023-07" db="EMBL/GenBank/DDBJ databases">
        <authorList>
            <consortium name="AG Swart"/>
            <person name="Singh M."/>
            <person name="Singh A."/>
            <person name="Seah K."/>
            <person name="Emmerich C."/>
        </authorList>
    </citation>
    <scope>NUCLEOTIDE SEQUENCE</scope>
    <source>
        <strain evidence="2">DP1</strain>
    </source>
</reference>
<dbReference type="EMBL" id="CAMPGE010021826">
    <property type="protein sequence ID" value="CAI2379940.1"/>
    <property type="molecule type" value="Genomic_DNA"/>
</dbReference>
<dbReference type="AlphaFoldDB" id="A0AAD2D4S6"/>
<proteinExistence type="predicted"/>
<accession>A0AAD2D4S6</accession>
<feature type="compositionally biased region" description="Polar residues" evidence="1">
    <location>
        <begin position="172"/>
        <end position="181"/>
    </location>
</feature>
<evidence type="ECO:0000313" key="3">
    <source>
        <dbReference type="Proteomes" id="UP001295684"/>
    </source>
</evidence>
<evidence type="ECO:0000313" key="2">
    <source>
        <dbReference type="EMBL" id="CAI2379940.1"/>
    </source>
</evidence>
<feature type="compositionally biased region" description="Polar residues" evidence="1">
    <location>
        <begin position="25"/>
        <end position="40"/>
    </location>
</feature>
<name>A0AAD2D4S6_EUPCR</name>
<comment type="caution">
    <text evidence="2">The sequence shown here is derived from an EMBL/GenBank/DDBJ whole genome shotgun (WGS) entry which is preliminary data.</text>
</comment>
<sequence>MGSATCCERRDLKLSTIEDPPEYSTRAQIRTTSLGNSESTQRQHEKHCGSCTCHLDQSEEYPKKRESKGNKRKFSMNTKDDEDITQLYNTQNTVKIPKILDEIASISSEGSNKNDIEKSNTKFSVRTSDLVMKKKAKTFYNAKRSKKALLSDYSDEFIKEFALLRAEVKSNRPQRVVSTTNTRRKKQLNRNSNKKIVSFKDF</sequence>